<dbReference type="PANTHER" id="PTHR47723">
    <property type="entry name" value="OS05G0353850 PROTEIN"/>
    <property type="match status" value="1"/>
</dbReference>
<reference evidence="2 3" key="1">
    <citation type="submission" date="2019-09" db="EMBL/GenBank/DDBJ databases">
        <authorList>
            <person name="Ou C."/>
        </authorList>
    </citation>
    <scope>NUCLEOTIDE SEQUENCE [LARGE SCALE GENOMIC DNA]</scope>
    <source>
        <strain evidence="2">S2</strain>
        <tissue evidence="2">Leaf</tissue>
    </source>
</reference>
<evidence type="ECO:0000313" key="2">
    <source>
        <dbReference type="EMBL" id="KAB2601577.1"/>
    </source>
</evidence>
<accession>A0A5N5FF62</accession>
<protein>
    <submittedName>
        <fullName evidence="2">F-box protein</fullName>
    </submittedName>
</protein>
<proteinExistence type="predicted"/>
<sequence length="103" mass="11437">MNFQDIFFPLQTKTKAMAARACSSWADLRGFRNFLLEGDSLQIVTALYDTSTNMSTSIGQLVEDTKSILSAITEELCTHVCRQANMVAHRLARFGLNVGSQCE</sequence>
<reference evidence="3" key="2">
    <citation type="submission" date="2019-10" db="EMBL/GenBank/DDBJ databases">
        <title>A de novo genome assembly of a pear dwarfing rootstock.</title>
        <authorList>
            <person name="Wang F."/>
            <person name="Wang J."/>
            <person name="Li S."/>
            <person name="Zhang Y."/>
            <person name="Fang M."/>
            <person name="Ma L."/>
            <person name="Zhao Y."/>
            <person name="Jiang S."/>
        </authorList>
    </citation>
    <scope>NUCLEOTIDE SEQUENCE [LARGE SCALE GENOMIC DNA]</scope>
</reference>
<dbReference type="GO" id="GO:0003676">
    <property type="term" value="F:nucleic acid binding"/>
    <property type="evidence" value="ECO:0007669"/>
    <property type="project" value="InterPro"/>
</dbReference>
<dbReference type="InterPro" id="IPR002156">
    <property type="entry name" value="RNaseH_domain"/>
</dbReference>
<dbReference type="PANTHER" id="PTHR47723:SF21">
    <property type="entry name" value="POLYNUCLEOTIDYL TRANSFERASE, RIBONUCLEASE H-LIKE SUPERFAMILY PROTEIN"/>
    <property type="match status" value="1"/>
</dbReference>
<dbReference type="Pfam" id="PF13456">
    <property type="entry name" value="RVT_3"/>
    <property type="match status" value="1"/>
</dbReference>
<keyword evidence="3" id="KW-1185">Reference proteome</keyword>
<feature type="domain" description="RNase H type-1" evidence="1">
    <location>
        <begin position="26"/>
        <end position="94"/>
    </location>
</feature>
<name>A0A5N5FF62_9ROSA</name>
<dbReference type="InterPro" id="IPR053151">
    <property type="entry name" value="RNase_H-like"/>
</dbReference>
<dbReference type="GO" id="GO:0004523">
    <property type="term" value="F:RNA-DNA hybrid ribonuclease activity"/>
    <property type="evidence" value="ECO:0007669"/>
    <property type="project" value="InterPro"/>
</dbReference>
<dbReference type="OrthoDB" id="1166005at2759"/>
<gene>
    <name evidence="2" type="ORF">D8674_002582</name>
</gene>
<organism evidence="2 3">
    <name type="scientific">Pyrus ussuriensis x Pyrus communis</name>
    <dbReference type="NCBI Taxonomy" id="2448454"/>
    <lineage>
        <taxon>Eukaryota</taxon>
        <taxon>Viridiplantae</taxon>
        <taxon>Streptophyta</taxon>
        <taxon>Embryophyta</taxon>
        <taxon>Tracheophyta</taxon>
        <taxon>Spermatophyta</taxon>
        <taxon>Magnoliopsida</taxon>
        <taxon>eudicotyledons</taxon>
        <taxon>Gunneridae</taxon>
        <taxon>Pentapetalae</taxon>
        <taxon>rosids</taxon>
        <taxon>fabids</taxon>
        <taxon>Rosales</taxon>
        <taxon>Rosaceae</taxon>
        <taxon>Amygdaloideae</taxon>
        <taxon>Maleae</taxon>
        <taxon>Pyrus</taxon>
    </lineage>
</organism>
<comment type="caution">
    <text evidence="2">The sequence shown here is derived from an EMBL/GenBank/DDBJ whole genome shotgun (WGS) entry which is preliminary data.</text>
</comment>
<dbReference type="AlphaFoldDB" id="A0A5N5FF62"/>
<evidence type="ECO:0000259" key="1">
    <source>
        <dbReference type="Pfam" id="PF13456"/>
    </source>
</evidence>
<dbReference type="EMBL" id="SMOL01000695">
    <property type="protein sequence ID" value="KAB2601577.1"/>
    <property type="molecule type" value="Genomic_DNA"/>
</dbReference>
<reference evidence="2 3" key="3">
    <citation type="submission" date="2019-11" db="EMBL/GenBank/DDBJ databases">
        <title>A de novo genome assembly of a pear dwarfing rootstock.</title>
        <authorList>
            <person name="Wang F."/>
            <person name="Wang J."/>
            <person name="Li S."/>
            <person name="Zhang Y."/>
            <person name="Fang M."/>
            <person name="Ma L."/>
            <person name="Zhao Y."/>
            <person name="Jiang S."/>
        </authorList>
    </citation>
    <scope>NUCLEOTIDE SEQUENCE [LARGE SCALE GENOMIC DNA]</scope>
    <source>
        <strain evidence="2">S2</strain>
        <tissue evidence="2">Leaf</tissue>
    </source>
</reference>
<dbReference type="Proteomes" id="UP000327157">
    <property type="component" value="Chromosome 10"/>
</dbReference>
<evidence type="ECO:0000313" key="3">
    <source>
        <dbReference type="Proteomes" id="UP000327157"/>
    </source>
</evidence>